<gene>
    <name evidence="2" type="ORF">Anapl_02029</name>
</gene>
<sequence>MIIAPPRLPALGRRFSQCRTAPTVPRPCRVMASGQQRRTWTCSCYNAVASPAAHSVQLRVGLPLALAASCSSFEAAVARGFKKMSAAATSRGTAHAMRSSNQTSAVQLSHQGPHQQQKAKSQGTRDLKPYRTRQSSAPSCRNWRETSSACMGKCVVPFSEEQKFTPTCGAWEGISGLLAERKKQSAVSLHDMTLLNELRGHGDFWSNGHCWSWRRFGFLHENVQLCAEMSKREQHKIYHEDLPGYWSTRGGEEGHTRGRLQRRKPHPAEPTDTPWCLVPVIYLFPRRLWKHSGLTKGKKAIQRLLTEGGPVRCGLVHFSGVERLGCPTKEISAAKSPIRHVITCDDLGFSNTYRTAPFSSVFPALPTVIALSMDAMGEGIWKARRGSKEGPGSYRDGIAEDVVLVLRSTHMKQKLEKLLLPAEHLRPVCIFAEMMPTAIQDIFGITENSKQHVIQKEVAALATRLTLSTGGDASGRVSLIIIVLLLRSSQREMTRMSALALRHRDQSMLSEGMGVGEEQDCLALGTGLKITSFNTFDIEAPAKGTNRCTADRPFSEDRMCHFTCPRYVLPGRGITCRTLVSLPCTVLPGYDIPLVKRCQTSGTHNKKHTLTVSPQSSPGDRGSRLSFLSYMIPIKLMQFIGLDPAPYYLQCCETQDCPHLPDNEFNISRTEALNLSETWKHRITTIRVSQFLQPVSISGAFILAGQHNSSNQHQGKTSTNTALSCLWQPEHLLDILPHLLTQSISAHQNQMQLIGRR</sequence>
<organism evidence="2 3">
    <name type="scientific">Anas platyrhynchos</name>
    <name type="common">Mallard</name>
    <name type="synonym">Anas boschas</name>
    <dbReference type="NCBI Taxonomy" id="8839"/>
    <lineage>
        <taxon>Eukaryota</taxon>
        <taxon>Metazoa</taxon>
        <taxon>Chordata</taxon>
        <taxon>Craniata</taxon>
        <taxon>Vertebrata</taxon>
        <taxon>Euteleostomi</taxon>
        <taxon>Archelosauria</taxon>
        <taxon>Archosauria</taxon>
        <taxon>Dinosauria</taxon>
        <taxon>Saurischia</taxon>
        <taxon>Theropoda</taxon>
        <taxon>Coelurosauria</taxon>
        <taxon>Aves</taxon>
        <taxon>Neognathae</taxon>
        <taxon>Galloanserae</taxon>
        <taxon>Anseriformes</taxon>
        <taxon>Anatidae</taxon>
        <taxon>Anatinae</taxon>
        <taxon>Anas</taxon>
    </lineage>
</organism>
<name>R0KAZ5_ANAPL</name>
<accession>R0KAZ5</accession>
<dbReference type="Proteomes" id="UP000296049">
    <property type="component" value="Unassembled WGS sequence"/>
</dbReference>
<keyword evidence="3" id="KW-1185">Reference proteome</keyword>
<evidence type="ECO:0000256" key="1">
    <source>
        <dbReference type="SAM" id="MobiDB-lite"/>
    </source>
</evidence>
<feature type="compositionally biased region" description="Polar residues" evidence="1">
    <location>
        <begin position="92"/>
        <end position="122"/>
    </location>
</feature>
<feature type="region of interest" description="Disordered" evidence="1">
    <location>
        <begin position="249"/>
        <end position="270"/>
    </location>
</feature>
<evidence type="ECO:0000313" key="2">
    <source>
        <dbReference type="EMBL" id="EOB07501.1"/>
    </source>
</evidence>
<evidence type="ECO:0000313" key="3">
    <source>
        <dbReference type="Proteomes" id="UP000296049"/>
    </source>
</evidence>
<feature type="region of interest" description="Disordered" evidence="1">
    <location>
        <begin position="92"/>
        <end position="138"/>
    </location>
</feature>
<proteinExistence type="predicted"/>
<dbReference type="EMBL" id="KB742523">
    <property type="protein sequence ID" value="EOB07501.1"/>
    <property type="molecule type" value="Genomic_DNA"/>
</dbReference>
<dbReference type="AlphaFoldDB" id="R0KAZ5"/>
<reference evidence="3" key="1">
    <citation type="journal article" date="2013" name="Nat. Genet.">
        <title>The duck genome and transcriptome provide insight into an avian influenza virus reservoir species.</title>
        <authorList>
            <person name="Huang Y."/>
            <person name="Li Y."/>
            <person name="Burt D.W."/>
            <person name="Chen H."/>
            <person name="Zhang Y."/>
            <person name="Qian W."/>
            <person name="Kim H."/>
            <person name="Gan S."/>
            <person name="Zhao Y."/>
            <person name="Li J."/>
            <person name="Yi K."/>
            <person name="Feng H."/>
            <person name="Zhu P."/>
            <person name="Li B."/>
            <person name="Liu Q."/>
            <person name="Fairley S."/>
            <person name="Magor K.E."/>
            <person name="Du Z."/>
            <person name="Hu X."/>
            <person name="Goodman L."/>
            <person name="Tafer H."/>
            <person name="Vignal A."/>
            <person name="Lee T."/>
            <person name="Kim K.W."/>
            <person name="Sheng Z."/>
            <person name="An Y."/>
            <person name="Searle S."/>
            <person name="Herrero J."/>
            <person name="Groenen M.A."/>
            <person name="Crooijmans R.P."/>
            <person name="Faraut T."/>
            <person name="Cai Q."/>
            <person name="Webster R.G."/>
            <person name="Aldridge J.R."/>
            <person name="Warren W.C."/>
            <person name="Bartschat S."/>
            <person name="Kehr S."/>
            <person name="Marz M."/>
            <person name="Stadler P.F."/>
            <person name="Smith J."/>
            <person name="Kraus R.H."/>
            <person name="Zhao Y."/>
            <person name="Ren L."/>
            <person name="Fei J."/>
            <person name="Morisson M."/>
            <person name="Kaiser P."/>
            <person name="Griffin D.K."/>
            <person name="Rao M."/>
            <person name="Pitel F."/>
            <person name="Wang J."/>
            <person name="Li N."/>
        </authorList>
    </citation>
    <scope>NUCLEOTIDE SEQUENCE [LARGE SCALE GENOMIC DNA]</scope>
</reference>
<protein>
    <submittedName>
        <fullName evidence="2">Uncharacterized protein</fullName>
    </submittedName>
</protein>